<dbReference type="OrthoDB" id="2156052at2759"/>
<dbReference type="CDD" id="cd22265">
    <property type="entry name" value="UDM1_RNF168"/>
    <property type="match status" value="1"/>
</dbReference>
<dbReference type="HOGENOM" id="CLU_010672_2_0_1"/>
<dbReference type="OMA" id="HVMITEG"/>
<evidence type="ECO:0008006" key="4">
    <source>
        <dbReference type="Google" id="ProtNLM"/>
    </source>
</evidence>
<evidence type="ECO:0000256" key="1">
    <source>
        <dbReference type="SAM" id="MobiDB-lite"/>
    </source>
</evidence>
<evidence type="ECO:0000313" key="2">
    <source>
        <dbReference type="EMBL" id="EEQ35603.1"/>
    </source>
</evidence>
<dbReference type="Proteomes" id="UP000002035">
    <property type="component" value="Unassembled WGS sequence"/>
</dbReference>
<keyword evidence="3" id="KW-1185">Reference proteome</keyword>
<dbReference type="AlphaFoldDB" id="C5G0F0"/>
<accession>C5G0F0</accession>
<dbReference type="GeneID" id="9226285"/>
<proteinExistence type="predicted"/>
<dbReference type="eggNOG" id="ENOG502SHD6">
    <property type="taxonomic scope" value="Eukaryota"/>
</dbReference>
<dbReference type="SUPFAM" id="SSF56112">
    <property type="entry name" value="Protein kinase-like (PK-like)"/>
    <property type="match status" value="1"/>
</dbReference>
<dbReference type="VEuPathDB" id="FungiDB:MCYG_08422"/>
<dbReference type="STRING" id="554155.C5G0F0"/>
<dbReference type="Gene3D" id="1.10.510.10">
    <property type="entry name" value="Transferase(Phosphotransferase) domain 1"/>
    <property type="match status" value="1"/>
</dbReference>
<dbReference type="Pfam" id="PF06293">
    <property type="entry name" value="Kdo"/>
    <property type="match status" value="1"/>
</dbReference>
<sequence>MASDDSVDYKALLLQAEERANREREQRLQAEERQAQAEERQAQAEEQLRQDQEHHQKTSLDEFLRECHRLLSLPICVQDPQRATKGGIPAPTNKFCPTFLRRWTDCDETLANLYRAVYHHLQPDRLFSSLAMLEYTGRRSRPLASEKDLEFSERLTVELHVEDIITELCRRPAARAAFDLGEGVMFENHPSDIDEEERANRAGRRRPIPDQFCIHQIRDGNATLLTTVEYKPPHKLQVEYLCAGLRPMNLWEEVVQRPTIPTDTDEKLVYNAERISASVLVQEYHVMITEGLEYSYITNGLAYILLYIDYRTPETLYYHFCVPNQDVKPGDSLPWTSIARVLCICLISCRSAPLDQNQRNEISQGLHTWNIDFNTILAEIPEEELRQTPPGSEYVPSPTSSFTENDHRPITRSQARCAPQDTATNQFTDPDSDHDPDRDPQHAALGRKRNLSDLTASSSSSSQQQESHRSGGAGQRGHRHQQRYQHTAEFCTQQCLLGLQRGANLDSNCPNIDQHRQGNDSSDRHPISADHLVRLINQQLDKDLNHNCTPFGFRGGYGQPFKVTCREYGYTVVGKGTTDLRWDEVRRETEVYRVLYTVQGSAVPVFLGPIDMKMTYHVHGAGSIRHMLLMGWGGQEIDQVEYTKELAGHIKRSRRQLLNLGVVHGDLRDSNMLWNSELQKVLIIDFHRSRLILPTRNGKTKSLKHSADDVKRSGTGKRARASLREILPSEC</sequence>
<feature type="compositionally biased region" description="Basic and acidic residues" evidence="1">
    <location>
        <begin position="431"/>
        <end position="441"/>
    </location>
</feature>
<dbReference type="InterPro" id="IPR011009">
    <property type="entry name" value="Kinase-like_dom_sf"/>
</dbReference>
<name>C5G0F0_ARTOC</name>
<feature type="region of interest" description="Disordered" evidence="1">
    <location>
        <begin position="700"/>
        <end position="719"/>
    </location>
</feature>
<gene>
    <name evidence="2" type="ORF">MCYG_08422</name>
</gene>
<feature type="region of interest" description="Disordered" evidence="1">
    <location>
        <begin position="18"/>
        <end position="57"/>
    </location>
</feature>
<protein>
    <recommendedName>
        <fullName evidence="4">Protein kinase domain-containing protein</fullName>
    </recommendedName>
</protein>
<feature type="region of interest" description="Disordered" evidence="1">
    <location>
        <begin position="385"/>
        <end position="485"/>
    </location>
</feature>
<dbReference type="EMBL" id="DS995708">
    <property type="protein sequence ID" value="EEQ35603.1"/>
    <property type="molecule type" value="Genomic_DNA"/>
</dbReference>
<dbReference type="RefSeq" id="XP_002843339.1">
    <property type="nucleotide sequence ID" value="XM_002843293.1"/>
</dbReference>
<organism evidence="2 3">
    <name type="scientific">Arthroderma otae (strain ATCC MYA-4605 / CBS 113480)</name>
    <name type="common">Microsporum canis</name>
    <dbReference type="NCBI Taxonomy" id="554155"/>
    <lineage>
        <taxon>Eukaryota</taxon>
        <taxon>Fungi</taxon>
        <taxon>Dikarya</taxon>
        <taxon>Ascomycota</taxon>
        <taxon>Pezizomycotina</taxon>
        <taxon>Eurotiomycetes</taxon>
        <taxon>Eurotiomycetidae</taxon>
        <taxon>Onygenales</taxon>
        <taxon>Arthrodermataceae</taxon>
        <taxon>Microsporum</taxon>
    </lineage>
</organism>
<evidence type="ECO:0000313" key="3">
    <source>
        <dbReference type="Proteomes" id="UP000002035"/>
    </source>
</evidence>
<reference evidence="3" key="1">
    <citation type="journal article" date="2012" name="MBio">
        <title>Comparative genome analysis of Trichophyton rubrum and related dermatophytes reveals candidate genes involved in infection.</title>
        <authorList>
            <person name="Martinez D.A."/>
            <person name="Oliver B.G."/>
            <person name="Graeser Y."/>
            <person name="Goldberg J.M."/>
            <person name="Li W."/>
            <person name="Martinez-Rossi N.M."/>
            <person name="Monod M."/>
            <person name="Shelest E."/>
            <person name="Barton R.C."/>
            <person name="Birch E."/>
            <person name="Brakhage A.A."/>
            <person name="Chen Z."/>
            <person name="Gurr S.J."/>
            <person name="Heiman D."/>
            <person name="Heitman J."/>
            <person name="Kosti I."/>
            <person name="Rossi A."/>
            <person name="Saif S."/>
            <person name="Samalova M."/>
            <person name="Saunders C.W."/>
            <person name="Shea T."/>
            <person name="Summerbell R.C."/>
            <person name="Xu J."/>
            <person name="Young S."/>
            <person name="Zeng Q."/>
            <person name="Birren B.W."/>
            <person name="Cuomo C.A."/>
            <person name="White T.C."/>
        </authorList>
    </citation>
    <scope>NUCLEOTIDE SEQUENCE [LARGE SCALE GENOMIC DNA]</scope>
    <source>
        <strain evidence="3">ATCC MYA-4605 / CBS 113480</strain>
    </source>
</reference>